<name>A0AAE1DZV6_9GAST</name>
<evidence type="ECO:0000313" key="2">
    <source>
        <dbReference type="Proteomes" id="UP001283361"/>
    </source>
</evidence>
<protein>
    <submittedName>
        <fullName evidence="1">Uncharacterized protein</fullName>
    </submittedName>
</protein>
<accession>A0AAE1DZV6</accession>
<dbReference type="AlphaFoldDB" id="A0AAE1DZV6"/>
<sequence length="87" mass="9984">MYRVKAVLDDGTWNYLMSYSGWTSSTIKPVSPLSLFVDDSLFGCICVNFDGRAGKQWTYHWSLRVDTDLAEDQMDADRIRVSSYCNN</sequence>
<keyword evidence="2" id="KW-1185">Reference proteome</keyword>
<evidence type="ECO:0000313" key="1">
    <source>
        <dbReference type="EMBL" id="KAK3787693.1"/>
    </source>
</evidence>
<dbReference type="EMBL" id="JAWDGP010001847">
    <property type="protein sequence ID" value="KAK3787693.1"/>
    <property type="molecule type" value="Genomic_DNA"/>
</dbReference>
<reference evidence="1" key="1">
    <citation type="journal article" date="2023" name="G3 (Bethesda)">
        <title>A reference genome for the long-term kleptoplast-retaining sea slug Elysia crispata morphotype clarki.</title>
        <authorList>
            <person name="Eastman K.E."/>
            <person name="Pendleton A.L."/>
            <person name="Shaikh M.A."/>
            <person name="Suttiyut T."/>
            <person name="Ogas R."/>
            <person name="Tomko P."/>
            <person name="Gavelis G."/>
            <person name="Widhalm J.R."/>
            <person name="Wisecaver J.H."/>
        </authorList>
    </citation>
    <scope>NUCLEOTIDE SEQUENCE</scope>
    <source>
        <strain evidence="1">ECLA1</strain>
    </source>
</reference>
<comment type="caution">
    <text evidence="1">The sequence shown here is derived from an EMBL/GenBank/DDBJ whole genome shotgun (WGS) entry which is preliminary data.</text>
</comment>
<proteinExistence type="predicted"/>
<dbReference type="Proteomes" id="UP001283361">
    <property type="component" value="Unassembled WGS sequence"/>
</dbReference>
<organism evidence="1 2">
    <name type="scientific">Elysia crispata</name>
    <name type="common">lettuce slug</name>
    <dbReference type="NCBI Taxonomy" id="231223"/>
    <lineage>
        <taxon>Eukaryota</taxon>
        <taxon>Metazoa</taxon>
        <taxon>Spiralia</taxon>
        <taxon>Lophotrochozoa</taxon>
        <taxon>Mollusca</taxon>
        <taxon>Gastropoda</taxon>
        <taxon>Heterobranchia</taxon>
        <taxon>Euthyneura</taxon>
        <taxon>Panpulmonata</taxon>
        <taxon>Sacoglossa</taxon>
        <taxon>Placobranchoidea</taxon>
        <taxon>Plakobranchidae</taxon>
        <taxon>Elysia</taxon>
    </lineage>
</organism>
<gene>
    <name evidence="1" type="ORF">RRG08_031922</name>
</gene>